<feature type="signal peptide" evidence="2">
    <location>
        <begin position="1"/>
        <end position="23"/>
    </location>
</feature>
<evidence type="ECO:0000313" key="4">
    <source>
        <dbReference type="Proteomes" id="UP000217545"/>
    </source>
</evidence>
<feature type="chain" id="PRO_5042043986" evidence="2">
    <location>
        <begin position="24"/>
        <end position="188"/>
    </location>
</feature>
<name>A0AAC9Z827_9RHOB</name>
<feature type="compositionally biased region" description="Low complexity" evidence="1">
    <location>
        <begin position="37"/>
        <end position="47"/>
    </location>
</feature>
<accession>A0AAC9Z827</accession>
<dbReference type="Proteomes" id="UP000217545">
    <property type="component" value="Chromosome"/>
</dbReference>
<evidence type="ECO:0000256" key="2">
    <source>
        <dbReference type="SAM" id="SignalP"/>
    </source>
</evidence>
<feature type="compositionally biased region" description="Basic and acidic residues" evidence="1">
    <location>
        <begin position="27"/>
        <end position="36"/>
    </location>
</feature>
<protein>
    <submittedName>
        <fullName evidence="3">Outer membrane autotransporter barrel domain protein</fullName>
    </submittedName>
</protein>
<proteinExistence type="predicted"/>
<evidence type="ECO:0000313" key="3">
    <source>
        <dbReference type="EMBL" id="ATF05467.1"/>
    </source>
</evidence>
<dbReference type="GeneID" id="31845814"/>
<sequence length="188" mass="20770">MTKPLVTIATTFALILSAGTSTAGPLPEHRQREFSHNAHSSTSQTASHTDERTKSHQPKTSSDFGFDLRSDRHLGQYNLSATLQYPAVNSNWSWDLPAVDVTGLDAAGYASNDGIHLNWEKNQENQPLGYTPQEGRYLLGSVFLVAVGFGIIIEGTAEIIYDIYCPRGNLGPAECYVFWNAGHWIYNH</sequence>
<organism evidence="3 4">
    <name type="scientific">Phaeobacter gallaeciensis</name>
    <dbReference type="NCBI Taxonomy" id="60890"/>
    <lineage>
        <taxon>Bacteria</taxon>
        <taxon>Pseudomonadati</taxon>
        <taxon>Pseudomonadota</taxon>
        <taxon>Alphaproteobacteria</taxon>
        <taxon>Rhodobacterales</taxon>
        <taxon>Roseobacteraceae</taxon>
        <taxon>Phaeobacter</taxon>
    </lineage>
</organism>
<keyword evidence="2" id="KW-0732">Signal</keyword>
<reference evidence="3 4" key="1">
    <citation type="journal article" date="2017" name="Front. Microbiol.">
        <title>Phaeobacter piscinae sp. nov., a species of the Roseobacter group and potential aquaculture probiont.</title>
        <authorList>
            <person name="Sonnenschein E.C."/>
            <person name="Phippen C.B.W."/>
            <person name="Nielsen K.F."/>
            <person name="Mateiu R.V."/>
            <person name="Melchiorsen J."/>
            <person name="Gram L."/>
            <person name="Overmann J."/>
            <person name="Freese H.M."/>
        </authorList>
    </citation>
    <scope>NUCLEOTIDE SEQUENCE [LARGE SCALE GENOMIC DNA]</scope>
    <source>
        <strain evidence="3 4">P63</strain>
    </source>
</reference>
<dbReference type="AlphaFoldDB" id="A0AAC9Z827"/>
<dbReference type="RefSeq" id="WP_024096846.1">
    <property type="nucleotide sequence ID" value="NZ_CP010588.1"/>
</dbReference>
<evidence type="ECO:0000256" key="1">
    <source>
        <dbReference type="SAM" id="MobiDB-lite"/>
    </source>
</evidence>
<dbReference type="EMBL" id="CP010784">
    <property type="protein sequence ID" value="ATF05467.1"/>
    <property type="molecule type" value="Genomic_DNA"/>
</dbReference>
<gene>
    <name evidence="3" type="ORF">PhaeoP63_01386</name>
</gene>
<feature type="region of interest" description="Disordered" evidence="1">
    <location>
        <begin position="22"/>
        <end position="66"/>
    </location>
</feature>